<keyword evidence="8" id="KW-1185">Reference proteome</keyword>
<dbReference type="OrthoDB" id="3711263at2"/>
<dbReference type="SUPFAM" id="SSF158442">
    <property type="entry name" value="DsbB-like"/>
    <property type="match status" value="1"/>
</dbReference>
<dbReference type="PANTHER" id="PTHR36570">
    <property type="entry name" value="DISULFIDE BOND FORMATION PROTEIN B"/>
    <property type="match status" value="1"/>
</dbReference>
<dbReference type="GO" id="GO:0006457">
    <property type="term" value="P:protein folding"/>
    <property type="evidence" value="ECO:0007669"/>
    <property type="project" value="InterPro"/>
</dbReference>
<accession>B1Y7C0</accession>
<comment type="subcellular location">
    <subcellularLocation>
        <location evidence="1">Cell membrane</location>
        <topology evidence="1">Multi-pass membrane protein</topology>
    </subcellularLocation>
</comment>
<evidence type="ECO:0000313" key="7">
    <source>
        <dbReference type="EMBL" id="ACB34875.1"/>
    </source>
</evidence>
<dbReference type="GO" id="GO:0005886">
    <property type="term" value="C:plasma membrane"/>
    <property type="evidence" value="ECO:0007669"/>
    <property type="project" value="UniProtKB-SubCell"/>
</dbReference>
<feature type="transmembrane region" description="Helical" evidence="6">
    <location>
        <begin position="143"/>
        <end position="162"/>
    </location>
</feature>
<evidence type="ECO:0000256" key="4">
    <source>
        <dbReference type="ARBA" id="ARBA00022989"/>
    </source>
</evidence>
<dbReference type="Gene3D" id="1.20.1550.10">
    <property type="entry name" value="DsbB-like"/>
    <property type="match status" value="1"/>
</dbReference>
<dbReference type="RefSeq" id="WP_012347631.1">
    <property type="nucleotide sequence ID" value="NC_010524.1"/>
</dbReference>
<sequence length="165" mass="17816" precursor="true">MRLPSRAVWAAMGVVSLASVAMAVFSQHRWEMQPCPWCILQRLIFIGIGVLSLMAACLPPRGNTLTRLAGRLLAVLVTLLAASGAAAALYQNQVAAKSDSCDMTLADRIISGIGVDARWPDMFEVRASCADAAVSLMGVPYELWSLLLFVLMGALAVHRLFARDR</sequence>
<feature type="transmembrane region" description="Helical" evidence="6">
    <location>
        <begin position="39"/>
        <end position="58"/>
    </location>
</feature>
<evidence type="ECO:0000256" key="6">
    <source>
        <dbReference type="SAM" id="Phobius"/>
    </source>
</evidence>
<organism evidence="7 8">
    <name type="scientific">Leptothrix cholodnii (strain ATCC 51168 / LMG 8142 / SP-6)</name>
    <name type="common">Leptothrix discophora (strain SP-6)</name>
    <dbReference type="NCBI Taxonomy" id="395495"/>
    <lineage>
        <taxon>Bacteria</taxon>
        <taxon>Pseudomonadati</taxon>
        <taxon>Pseudomonadota</taxon>
        <taxon>Betaproteobacteria</taxon>
        <taxon>Burkholderiales</taxon>
        <taxon>Sphaerotilaceae</taxon>
        <taxon>Leptothrix</taxon>
    </lineage>
</organism>
<gene>
    <name evidence="7" type="ordered locus">Lcho_2610</name>
</gene>
<keyword evidence="3 6" id="KW-0812">Transmembrane</keyword>
<name>B1Y7C0_LEPCP</name>
<evidence type="ECO:0000256" key="5">
    <source>
        <dbReference type="ARBA" id="ARBA00023136"/>
    </source>
</evidence>
<dbReference type="AlphaFoldDB" id="B1Y7C0"/>
<dbReference type="HOGENOM" id="CLU_098660_3_0_4"/>
<feature type="transmembrane region" description="Helical" evidence="6">
    <location>
        <begin position="70"/>
        <end position="90"/>
    </location>
</feature>
<keyword evidence="4 6" id="KW-1133">Transmembrane helix</keyword>
<reference evidence="7 8" key="1">
    <citation type="submission" date="2008-03" db="EMBL/GenBank/DDBJ databases">
        <title>Complete sequence of Leptothrix cholodnii SP-6.</title>
        <authorList>
            <consortium name="US DOE Joint Genome Institute"/>
            <person name="Copeland A."/>
            <person name="Lucas S."/>
            <person name="Lapidus A."/>
            <person name="Glavina del Rio T."/>
            <person name="Dalin E."/>
            <person name="Tice H."/>
            <person name="Bruce D."/>
            <person name="Goodwin L."/>
            <person name="Pitluck S."/>
            <person name="Chertkov O."/>
            <person name="Brettin T."/>
            <person name="Detter J.C."/>
            <person name="Han C."/>
            <person name="Kuske C.R."/>
            <person name="Schmutz J."/>
            <person name="Larimer F."/>
            <person name="Land M."/>
            <person name="Hauser L."/>
            <person name="Kyrpides N."/>
            <person name="Lykidis A."/>
            <person name="Emerson D."/>
            <person name="Richardson P."/>
        </authorList>
    </citation>
    <scope>NUCLEOTIDE SEQUENCE [LARGE SCALE GENOMIC DNA]</scope>
    <source>
        <strain evidence="8">ATCC 51168 / LMG 8142 / SP-6</strain>
    </source>
</reference>
<dbReference type="InterPro" id="IPR023380">
    <property type="entry name" value="DsbB-like_sf"/>
</dbReference>
<dbReference type="Proteomes" id="UP000001693">
    <property type="component" value="Chromosome"/>
</dbReference>
<dbReference type="KEGG" id="lch:Lcho_2610"/>
<keyword evidence="5 6" id="KW-0472">Membrane</keyword>
<evidence type="ECO:0000256" key="1">
    <source>
        <dbReference type="ARBA" id="ARBA00004651"/>
    </source>
</evidence>
<dbReference type="EMBL" id="CP001013">
    <property type="protein sequence ID" value="ACB34875.1"/>
    <property type="molecule type" value="Genomic_DNA"/>
</dbReference>
<dbReference type="InterPro" id="IPR050183">
    <property type="entry name" value="DsbB"/>
</dbReference>
<protein>
    <submittedName>
        <fullName evidence="7">Disulphide bond formation protein DsbB</fullName>
    </submittedName>
</protein>
<keyword evidence="2" id="KW-1003">Cell membrane</keyword>
<dbReference type="Pfam" id="PF02600">
    <property type="entry name" value="DsbB"/>
    <property type="match status" value="1"/>
</dbReference>
<dbReference type="PANTHER" id="PTHR36570:SF3">
    <property type="entry name" value="DISULFIDE BOND FORMATION PROTEIN B"/>
    <property type="match status" value="1"/>
</dbReference>
<evidence type="ECO:0000313" key="8">
    <source>
        <dbReference type="Proteomes" id="UP000001693"/>
    </source>
</evidence>
<dbReference type="GO" id="GO:0015035">
    <property type="term" value="F:protein-disulfide reductase activity"/>
    <property type="evidence" value="ECO:0007669"/>
    <property type="project" value="InterPro"/>
</dbReference>
<dbReference type="InterPro" id="IPR003752">
    <property type="entry name" value="DiS_bond_form_DsbB/BdbC"/>
</dbReference>
<evidence type="ECO:0000256" key="2">
    <source>
        <dbReference type="ARBA" id="ARBA00022475"/>
    </source>
</evidence>
<dbReference type="eggNOG" id="COG1495">
    <property type="taxonomic scope" value="Bacteria"/>
</dbReference>
<evidence type="ECO:0000256" key="3">
    <source>
        <dbReference type="ARBA" id="ARBA00022692"/>
    </source>
</evidence>
<dbReference type="STRING" id="395495.Lcho_2610"/>
<proteinExistence type="predicted"/>